<feature type="region of interest" description="Disordered" evidence="1">
    <location>
        <begin position="1"/>
        <end position="50"/>
    </location>
</feature>
<accession>A0ABR2MHD2</accession>
<feature type="compositionally biased region" description="Polar residues" evidence="1">
    <location>
        <begin position="238"/>
        <end position="253"/>
    </location>
</feature>
<evidence type="ECO:0000256" key="1">
    <source>
        <dbReference type="SAM" id="MobiDB-lite"/>
    </source>
</evidence>
<dbReference type="EMBL" id="JBBWWR010000007">
    <property type="protein sequence ID" value="KAK8963420.1"/>
    <property type="molecule type" value="Genomic_DNA"/>
</dbReference>
<evidence type="ECO:0000313" key="3">
    <source>
        <dbReference type="Proteomes" id="UP001412067"/>
    </source>
</evidence>
<keyword evidence="3" id="KW-1185">Reference proteome</keyword>
<sequence length="332" mass="34936">MSLDFSSLNRNPIFPRTRKPPSAVSSSRVAPSAIARPIDRRKGSSLPPVSPHFCRRYLACSLSPSPTSEGRIKTREAAMNRLTGSGKSGNPPRSAPSSAPFSSFSNLSPLAPPFTVDRSLPSVTNPSSLPPLPPAGAAPSKSSYSRSNTTSTTVPYFVPAGDSAWPPSSAAATAASSRSGNITSVFGAVDAAPYYPCYSPILDSVDISLGQLPDYKGYLGGRSAPFDVERGIPPKGSVENSSWMDPSQSSQMLLPSRKGKLSARSGGLTASQDKLRQGAEGLCGKGALQQVENAIEGKRTTNRKAQRPSELENRRTTASRTGVKSRRSIAAI</sequence>
<protein>
    <submittedName>
        <fullName evidence="2">Uncharacterized protein</fullName>
    </submittedName>
</protein>
<organism evidence="2 3">
    <name type="scientific">Platanthera guangdongensis</name>
    <dbReference type="NCBI Taxonomy" id="2320717"/>
    <lineage>
        <taxon>Eukaryota</taxon>
        <taxon>Viridiplantae</taxon>
        <taxon>Streptophyta</taxon>
        <taxon>Embryophyta</taxon>
        <taxon>Tracheophyta</taxon>
        <taxon>Spermatophyta</taxon>
        <taxon>Magnoliopsida</taxon>
        <taxon>Liliopsida</taxon>
        <taxon>Asparagales</taxon>
        <taxon>Orchidaceae</taxon>
        <taxon>Orchidoideae</taxon>
        <taxon>Orchideae</taxon>
        <taxon>Orchidinae</taxon>
        <taxon>Platanthera</taxon>
    </lineage>
</organism>
<feature type="region of interest" description="Disordered" evidence="1">
    <location>
        <begin position="117"/>
        <end position="149"/>
    </location>
</feature>
<feature type="compositionally biased region" description="Polar residues" evidence="1">
    <location>
        <begin position="1"/>
        <end position="10"/>
    </location>
</feature>
<feature type="region of interest" description="Disordered" evidence="1">
    <location>
        <begin position="292"/>
        <end position="332"/>
    </location>
</feature>
<feature type="compositionally biased region" description="Low complexity" evidence="1">
    <location>
        <begin position="137"/>
        <end position="149"/>
    </location>
</feature>
<name>A0ABR2MHD2_9ASPA</name>
<proteinExistence type="predicted"/>
<reference evidence="2 3" key="1">
    <citation type="journal article" date="2022" name="Nat. Plants">
        <title>Genomes of leafy and leafless Platanthera orchids illuminate the evolution of mycoheterotrophy.</title>
        <authorList>
            <person name="Li M.H."/>
            <person name="Liu K.W."/>
            <person name="Li Z."/>
            <person name="Lu H.C."/>
            <person name="Ye Q.L."/>
            <person name="Zhang D."/>
            <person name="Wang J.Y."/>
            <person name="Li Y.F."/>
            <person name="Zhong Z.M."/>
            <person name="Liu X."/>
            <person name="Yu X."/>
            <person name="Liu D.K."/>
            <person name="Tu X.D."/>
            <person name="Liu B."/>
            <person name="Hao Y."/>
            <person name="Liao X.Y."/>
            <person name="Jiang Y.T."/>
            <person name="Sun W.H."/>
            <person name="Chen J."/>
            <person name="Chen Y.Q."/>
            <person name="Ai Y."/>
            <person name="Zhai J.W."/>
            <person name="Wu S.S."/>
            <person name="Zhou Z."/>
            <person name="Hsiao Y.Y."/>
            <person name="Wu W.L."/>
            <person name="Chen Y.Y."/>
            <person name="Lin Y.F."/>
            <person name="Hsu J.L."/>
            <person name="Li C.Y."/>
            <person name="Wang Z.W."/>
            <person name="Zhao X."/>
            <person name="Zhong W.Y."/>
            <person name="Ma X.K."/>
            <person name="Ma L."/>
            <person name="Huang J."/>
            <person name="Chen G.Z."/>
            <person name="Huang M.Z."/>
            <person name="Huang L."/>
            <person name="Peng D.H."/>
            <person name="Luo Y.B."/>
            <person name="Zou S.Q."/>
            <person name="Chen S.P."/>
            <person name="Lan S."/>
            <person name="Tsai W.C."/>
            <person name="Van de Peer Y."/>
            <person name="Liu Z.J."/>
        </authorList>
    </citation>
    <scope>NUCLEOTIDE SEQUENCE [LARGE SCALE GENOMIC DNA]</scope>
    <source>
        <strain evidence="2">Lor288</strain>
    </source>
</reference>
<feature type="compositionally biased region" description="Basic residues" evidence="1">
    <location>
        <begin position="323"/>
        <end position="332"/>
    </location>
</feature>
<comment type="caution">
    <text evidence="2">The sequence shown here is derived from an EMBL/GenBank/DDBJ whole genome shotgun (WGS) entry which is preliminary data.</text>
</comment>
<feature type="region of interest" description="Disordered" evidence="1">
    <location>
        <begin position="229"/>
        <end position="272"/>
    </location>
</feature>
<dbReference type="Proteomes" id="UP001412067">
    <property type="component" value="Unassembled WGS sequence"/>
</dbReference>
<feature type="compositionally biased region" description="Low complexity" evidence="1">
    <location>
        <begin position="20"/>
        <end position="36"/>
    </location>
</feature>
<feature type="region of interest" description="Disordered" evidence="1">
    <location>
        <begin position="82"/>
        <end position="102"/>
    </location>
</feature>
<evidence type="ECO:0000313" key="2">
    <source>
        <dbReference type="EMBL" id="KAK8963420.1"/>
    </source>
</evidence>
<gene>
    <name evidence="2" type="ORF">KSP40_PGU005115</name>
</gene>
<feature type="compositionally biased region" description="Low complexity" evidence="1">
    <location>
        <begin position="90"/>
        <end position="102"/>
    </location>
</feature>